<dbReference type="EMBL" id="CP036262">
    <property type="protein sequence ID" value="QDS91810.1"/>
    <property type="molecule type" value="Genomic_DNA"/>
</dbReference>
<reference evidence="1 2" key="1">
    <citation type="submission" date="2019-02" db="EMBL/GenBank/DDBJ databases">
        <title>Deep-cultivation of Planctomycetes and their phenomic and genomic characterization uncovers novel biology.</title>
        <authorList>
            <person name="Wiegand S."/>
            <person name="Jogler M."/>
            <person name="Boedeker C."/>
            <person name="Pinto D."/>
            <person name="Vollmers J."/>
            <person name="Rivas-Marin E."/>
            <person name="Kohn T."/>
            <person name="Peeters S.H."/>
            <person name="Heuer A."/>
            <person name="Rast P."/>
            <person name="Oberbeckmann S."/>
            <person name="Bunk B."/>
            <person name="Jeske O."/>
            <person name="Meyerdierks A."/>
            <person name="Storesund J.E."/>
            <person name="Kallscheuer N."/>
            <person name="Luecker S."/>
            <person name="Lage O.M."/>
            <person name="Pohl T."/>
            <person name="Merkel B.J."/>
            <person name="Hornburger P."/>
            <person name="Mueller R.-W."/>
            <person name="Bruemmer F."/>
            <person name="Labrenz M."/>
            <person name="Spormann A.M."/>
            <person name="Op den Camp H."/>
            <person name="Overmann J."/>
            <person name="Amann R."/>
            <person name="Jetten M.S.M."/>
            <person name="Mascher T."/>
            <person name="Medema M.H."/>
            <person name="Devos D.P."/>
            <person name="Kaster A.-K."/>
            <person name="Ovreas L."/>
            <person name="Rohde M."/>
            <person name="Galperin M.Y."/>
            <person name="Jogler C."/>
        </authorList>
    </citation>
    <scope>NUCLEOTIDE SEQUENCE [LARGE SCALE GENOMIC DNA]</scope>
    <source>
        <strain evidence="1 2">FF011L</strain>
    </source>
</reference>
<gene>
    <name evidence="1" type="ORF">FF011L_05450</name>
</gene>
<sequence length="105" mass="12165">MQKGLYSKPTFDQFSGVHYLGWQEATRIEGCYRSVFNLDVSRDCKTWERKYRFETSQSFQSPTCHEHEGTIWLTISQSDHGGSSDRIMFGKLADLAHLPESERTP</sequence>
<name>A0A517MA94_9BACT</name>
<proteinExistence type="predicted"/>
<evidence type="ECO:0000313" key="2">
    <source>
        <dbReference type="Proteomes" id="UP000320672"/>
    </source>
</evidence>
<organism evidence="1 2">
    <name type="scientific">Roseimaritima multifibrata</name>
    <dbReference type="NCBI Taxonomy" id="1930274"/>
    <lineage>
        <taxon>Bacteria</taxon>
        <taxon>Pseudomonadati</taxon>
        <taxon>Planctomycetota</taxon>
        <taxon>Planctomycetia</taxon>
        <taxon>Pirellulales</taxon>
        <taxon>Pirellulaceae</taxon>
        <taxon>Roseimaritima</taxon>
    </lineage>
</organism>
<dbReference type="Proteomes" id="UP000320672">
    <property type="component" value="Chromosome"/>
</dbReference>
<dbReference type="AlphaFoldDB" id="A0A517MA94"/>
<dbReference type="KEGG" id="rml:FF011L_05450"/>
<protein>
    <submittedName>
        <fullName evidence="1">Uncharacterized protein</fullName>
    </submittedName>
</protein>
<evidence type="ECO:0000313" key="1">
    <source>
        <dbReference type="EMBL" id="QDS91810.1"/>
    </source>
</evidence>
<keyword evidence="2" id="KW-1185">Reference proteome</keyword>
<accession>A0A517MA94</accession>
<dbReference type="RefSeq" id="WP_145349986.1">
    <property type="nucleotide sequence ID" value="NZ_CP036262.1"/>
</dbReference>
<dbReference type="OrthoDB" id="246245at2"/>